<evidence type="ECO:0000313" key="4">
    <source>
        <dbReference type="Proteomes" id="UP001218638"/>
    </source>
</evidence>
<evidence type="ECO:0000256" key="2">
    <source>
        <dbReference type="SAM" id="SignalP"/>
    </source>
</evidence>
<organism evidence="3 4">
    <name type="scientific">Synoicihabitans lomoniglobus</name>
    <dbReference type="NCBI Taxonomy" id="2909285"/>
    <lineage>
        <taxon>Bacteria</taxon>
        <taxon>Pseudomonadati</taxon>
        <taxon>Verrucomicrobiota</taxon>
        <taxon>Opitutia</taxon>
        <taxon>Opitutales</taxon>
        <taxon>Opitutaceae</taxon>
        <taxon>Synoicihabitans</taxon>
    </lineage>
</organism>
<feature type="compositionally biased region" description="Acidic residues" evidence="1">
    <location>
        <begin position="259"/>
        <end position="286"/>
    </location>
</feature>
<keyword evidence="4" id="KW-1185">Reference proteome</keyword>
<protein>
    <recommendedName>
        <fullName evidence="5">FecR protein domain-containing protein</fullName>
    </recommendedName>
</protein>
<evidence type="ECO:0000313" key="3">
    <source>
        <dbReference type="EMBL" id="WED67137.1"/>
    </source>
</evidence>
<accession>A0AAF0I3I5</accession>
<feature type="compositionally biased region" description="Low complexity" evidence="1">
    <location>
        <begin position="287"/>
        <end position="299"/>
    </location>
</feature>
<keyword evidence="2" id="KW-0732">Signal</keyword>
<dbReference type="RefSeq" id="WP_330931400.1">
    <property type="nucleotide sequence ID" value="NZ_CP119075.1"/>
</dbReference>
<feature type="compositionally biased region" description="Polar residues" evidence="1">
    <location>
        <begin position="328"/>
        <end position="350"/>
    </location>
</feature>
<name>A0AAF0I3I5_9BACT</name>
<feature type="region of interest" description="Disordered" evidence="1">
    <location>
        <begin position="245"/>
        <end position="350"/>
    </location>
</feature>
<feature type="chain" id="PRO_5041971198" description="FecR protein domain-containing protein" evidence="2">
    <location>
        <begin position="28"/>
        <end position="350"/>
    </location>
</feature>
<dbReference type="EMBL" id="CP119075">
    <property type="protein sequence ID" value="WED67137.1"/>
    <property type="molecule type" value="Genomic_DNA"/>
</dbReference>
<dbReference type="KEGG" id="slom:PXH66_09765"/>
<sequence length="350" mass="36788">MKTTTLITKIVTTTMVSALVLVSVATAAKKNPTSKLYVADLEGQSEIDTGERIEDLAKKSVHNAQGTVIQTMEDSNNAMVFSNGTGVFLDTNTRMEVKRFSQEPFSPDRSDLETEPSISRTAAFIPRGTVGLCTPKLVAGSTMNYATPIGGVSIRSSKVVIEANDNETKISLVEGDVTVKGGPADASGQTLRGGQQAIIRQLPGQAPVIQIQDIPEDEMEFVEDKVTLACNARKTVFFDVAEKKEIGNGPDSDSVEIGTDTDGDQDDDGDEGDGSDNPDASSDDNDLSAGSGFDSSGDGWANIFDEGDDNDAGDDPSDVEFVAVEVTDLTQAQEATPVSNDSVTTGNGSG</sequence>
<dbReference type="AlphaFoldDB" id="A0AAF0I3I5"/>
<evidence type="ECO:0008006" key="5">
    <source>
        <dbReference type="Google" id="ProtNLM"/>
    </source>
</evidence>
<dbReference type="Proteomes" id="UP001218638">
    <property type="component" value="Chromosome"/>
</dbReference>
<evidence type="ECO:0000256" key="1">
    <source>
        <dbReference type="SAM" id="MobiDB-lite"/>
    </source>
</evidence>
<gene>
    <name evidence="3" type="ORF">PXH66_09765</name>
</gene>
<reference evidence="3" key="1">
    <citation type="submission" date="2023-03" db="EMBL/GenBank/DDBJ databases">
        <title>Lomoglobus Profundus gen. nov., sp. nov., a novel member of the phylum Verrucomicrobia, isolated from deep-marine sediment of South China Sea.</title>
        <authorList>
            <person name="Ahmad T."/>
            <person name="Ishaq S.E."/>
            <person name="Wang F."/>
        </authorList>
    </citation>
    <scope>NUCLEOTIDE SEQUENCE</scope>
    <source>
        <strain evidence="3">LMO-M01</strain>
    </source>
</reference>
<feature type="signal peptide" evidence="2">
    <location>
        <begin position="1"/>
        <end position="27"/>
    </location>
</feature>
<proteinExistence type="predicted"/>
<feature type="compositionally biased region" description="Acidic residues" evidence="1">
    <location>
        <begin position="305"/>
        <end position="318"/>
    </location>
</feature>